<dbReference type="Proteomes" id="UP000242180">
    <property type="component" value="Unassembled WGS sequence"/>
</dbReference>
<proteinExistence type="predicted"/>
<sequence length="162" mass="18193">MTVTLPEREEMTKYLRLCIKIAHRARENGHHPFGSVLVGPDGQLILQHANYGPVFHAESELVRVAVNNYSLDFLSKCILYTSVEPCCMCAGTCYWANIGAVVFGMDESSLHALTGNSKENPTMQLPCREVFKRGSRDIQVVGPFPELIDEIAQDHRDFWASH</sequence>
<dbReference type="PANTHER" id="PTHR11079:SF162">
    <property type="entry name" value="RIBOFLAVIN BIOSYNTHESIS PROTEIN PYRD, CHLOROPLASTIC"/>
    <property type="match status" value="1"/>
</dbReference>
<organism evidence="2 3">
    <name type="scientific">Syncephalastrum racemosum</name>
    <name type="common">Filamentous fungus</name>
    <dbReference type="NCBI Taxonomy" id="13706"/>
    <lineage>
        <taxon>Eukaryota</taxon>
        <taxon>Fungi</taxon>
        <taxon>Fungi incertae sedis</taxon>
        <taxon>Mucoromycota</taxon>
        <taxon>Mucoromycotina</taxon>
        <taxon>Mucoromycetes</taxon>
        <taxon>Mucorales</taxon>
        <taxon>Syncephalastraceae</taxon>
        <taxon>Syncephalastrum</taxon>
    </lineage>
</organism>
<dbReference type="InParanoid" id="A0A1X2HVG3"/>
<dbReference type="PANTHER" id="PTHR11079">
    <property type="entry name" value="CYTOSINE DEAMINASE FAMILY MEMBER"/>
    <property type="match status" value="1"/>
</dbReference>
<dbReference type="FunCoup" id="A0A1X2HVG3">
    <property type="interactions" value="150"/>
</dbReference>
<evidence type="ECO:0000313" key="3">
    <source>
        <dbReference type="Proteomes" id="UP000242180"/>
    </source>
</evidence>
<dbReference type="OMA" id="IYWAHIG"/>
<keyword evidence="3" id="KW-1185">Reference proteome</keyword>
<comment type="caution">
    <text evidence="2">The sequence shown here is derived from an EMBL/GenBank/DDBJ whole genome shotgun (WGS) entry which is preliminary data.</text>
</comment>
<evidence type="ECO:0000259" key="1">
    <source>
        <dbReference type="PROSITE" id="PS51747"/>
    </source>
</evidence>
<dbReference type="AlphaFoldDB" id="A0A1X2HVG3"/>
<dbReference type="STRING" id="13706.A0A1X2HVG3"/>
<accession>A0A1X2HVG3</accession>
<dbReference type="InterPro" id="IPR002125">
    <property type="entry name" value="CMP_dCMP_dom"/>
</dbReference>
<dbReference type="SUPFAM" id="SSF53927">
    <property type="entry name" value="Cytidine deaminase-like"/>
    <property type="match status" value="1"/>
</dbReference>
<name>A0A1X2HVG3_SYNRA</name>
<evidence type="ECO:0000313" key="2">
    <source>
        <dbReference type="EMBL" id="ORZ03537.1"/>
    </source>
</evidence>
<dbReference type="CDD" id="cd01285">
    <property type="entry name" value="nucleoside_deaminase"/>
    <property type="match status" value="1"/>
</dbReference>
<dbReference type="InterPro" id="IPR016193">
    <property type="entry name" value="Cytidine_deaminase-like"/>
</dbReference>
<reference evidence="2 3" key="1">
    <citation type="submission" date="2016-07" db="EMBL/GenBank/DDBJ databases">
        <title>Pervasive Adenine N6-methylation of Active Genes in Fungi.</title>
        <authorList>
            <consortium name="DOE Joint Genome Institute"/>
            <person name="Mondo S.J."/>
            <person name="Dannebaum R.O."/>
            <person name="Kuo R.C."/>
            <person name="Labutti K."/>
            <person name="Haridas S."/>
            <person name="Kuo A."/>
            <person name="Salamov A."/>
            <person name="Ahrendt S.R."/>
            <person name="Lipzen A."/>
            <person name="Sullivan W."/>
            <person name="Andreopoulos W.B."/>
            <person name="Clum A."/>
            <person name="Lindquist E."/>
            <person name="Daum C."/>
            <person name="Ramamoorthy G.K."/>
            <person name="Gryganskyi A."/>
            <person name="Culley D."/>
            <person name="Magnuson J.K."/>
            <person name="James T.Y."/>
            <person name="O'Malley M.A."/>
            <person name="Stajich J.E."/>
            <person name="Spatafora J.W."/>
            <person name="Visel A."/>
            <person name="Grigoriev I.V."/>
        </authorList>
    </citation>
    <scope>NUCLEOTIDE SEQUENCE [LARGE SCALE GENOMIC DNA]</scope>
    <source>
        <strain evidence="2 3">NRRL 2496</strain>
    </source>
</reference>
<dbReference type="GO" id="GO:0006139">
    <property type="term" value="P:nucleobase-containing compound metabolic process"/>
    <property type="evidence" value="ECO:0007669"/>
    <property type="project" value="UniProtKB-ARBA"/>
</dbReference>
<dbReference type="Gene3D" id="3.40.140.10">
    <property type="entry name" value="Cytidine Deaminase, domain 2"/>
    <property type="match status" value="1"/>
</dbReference>
<dbReference type="PROSITE" id="PS51747">
    <property type="entry name" value="CYT_DCMP_DEAMINASES_2"/>
    <property type="match status" value="1"/>
</dbReference>
<dbReference type="GO" id="GO:0003824">
    <property type="term" value="F:catalytic activity"/>
    <property type="evidence" value="ECO:0007669"/>
    <property type="project" value="InterPro"/>
</dbReference>
<protein>
    <submittedName>
        <fullName evidence="2">Cmp/dcmp deaminase zinc-binding protein</fullName>
    </submittedName>
</protein>
<gene>
    <name evidence="2" type="ORF">BCR43DRAFT_54066</name>
</gene>
<dbReference type="EMBL" id="MCGN01000001">
    <property type="protein sequence ID" value="ORZ03537.1"/>
    <property type="molecule type" value="Genomic_DNA"/>
</dbReference>
<dbReference type="OrthoDB" id="408702at2759"/>
<feature type="domain" description="CMP/dCMP-type deaminase" evidence="1">
    <location>
        <begin position="9"/>
        <end position="116"/>
    </location>
</feature>
<dbReference type="Pfam" id="PF00383">
    <property type="entry name" value="dCMP_cyt_deam_1"/>
    <property type="match status" value="1"/>
</dbReference>